<feature type="transmembrane region" description="Helical" evidence="9">
    <location>
        <begin position="344"/>
        <end position="364"/>
    </location>
</feature>
<accession>A0AA37WXH5</accession>
<dbReference type="Pfam" id="PF04143">
    <property type="entry name" value="Sulf_transp"/>
    <property type="match status" value="1"/>
</dbReference>
<name>A0AA37WXH5_9GAMM</name>
<dbReference type="GO" id="GO:0005886">
    <property type="term" value="C:plasma membrane"/>
    <property type="evidence" value="ECO:0007669"/>
    <property type="project" value="UniProtKB-SubCell"/>
</dbReference>
<evidence type="ECO:0000256" key="8">
    <source>
        <dbReference type="ARBA" id="ARBA00035655"/>
    </source>
</evidence>
<dbReference type="PANTHER" id="PTHR30574:SF1">
    <property type="entry name" value="SULPHUR TRANSPORT DOMAIN-CONTAINING PROTEIN"/>
    <property type="match status" value="1"/>
</dbReference>
<evidence type="ECO:0000313" key="10">
    <source>
        <dbReference type="EMBL" id="GLS84588.1"/>
    </source>
</evidence>
<comment type="subcellular location">
    <subcellularLocation>
        <location evidence="1">Cell inner membrane</location>
        <topology evidence="1">Multi-pass membrane protein</topology>
    </subcellularLocation>
</comment>
<evidence type="ECO:0000313" key="11">
    <source>
        <dbReference type="Proteomes" id="UP001157439"/>
    </source>
</evidence>
<evidence type="ECO:0000256" key="3">
    <source>
        <dbReference type="ARBA" id="ARBA00022475"/>
    </source>
</evidence>
<feature type="transmembrane region" description="Helical" evidence="9">
    <location>
        <begin position="179"/>
        <end position="203"/>
    </location>
</feature>
<comment type="caution">
    <text evidence="10">The sequence shown here is derived from an EMBL/GenBank/DDBJ whole genome shotgun (WGS) entry which is preliminary data.</text>
</comment>
<keyword evidence="6 9" id="KW-1133">Transmembrane helix</keyword>
<keyword evidence="3" id="KW-1003">Cell membrane</keyword>
<feature type="transmembrane region" description="Helical" evidence="9">
    <location>
        <begin position="313"/>
        <end position="332"/>
    </location>
</feature>
<feature type="transmembrane region" description="Helical" evidence="9">
    <location>
        <begin position="65"/>
        <end position="84"/>
    </location>
</feature>
<protein>
    <submittedName>
        <fullName evidence="10">Membrane protein</fullName>
    </submittedName>
</protein>
<comment type="similarity">
    <text evidence="8">Belongs to the TsuA/YedE (TC 9.B.102) family.</text>
</comment>
<proteinExistence type="inferred from homology"/>
<reference evidence="10 11" key="1">
    <citation type="journal article" date="2014" name="Int. J. Syst. Evol. Microbiol.">
        <title>Complete genome sequence of Corynebacterium casei LMG S-19264T (=DSM 44701T), isolated from a smear-ripened cheese.</title>
        <authorList>
            <consortium name="US DOE Joint Genome Institute (JGI-PGF)"/>
            <person name="Walter F."/>
            <person name="Albersmeier A."/>
            <person name="Kalinowski J."/>
            <person name="Ruckert C."/>
        </authorList>
    </citation>
    <scope>NUCLEOTIDE SEQUENCE [LARGE SCALE GENOMIC DNA]</scope>
    <source>
        <strain evidence="10 11">NBRC 112785</strain>
    </source>
</reference>
<keyword evidence="2" id="KW-0813">Transport</keyword>
<feature type="transmembrane region" description="Helical" evidence="9">
    <location>
        <begin position="31"/>
        <end position="53"/>
    </location>
</feature>
<organism evidence="10 11">
    <name type="scientific">Paraferrimonas haliotis</name>
    <dbReference type="NCBI Taxonomy" id="2013866"/>
    <lineage>
        <taxon>Bacteria</taxon>
        <taxon>Pseudomonadati</taxon>
        <taxon>Pseudomonadota</taxon>
        <taxon>Gammaproteobacteria</taxon>
        <taxon>Alteromonadales</taxon>
        <taxon>Ferrimonadaceae</taxon>
        <taxon>Paraferrimonas</taxon>
    </lineage>
</organism>
<evidence type="ECO:0000256" key="4">
    <source>
        <dbReference type="ARBA" id="ARBA00022519"/>
    </source>
</evidence>
<keyword evidence="5 9" id="KW-0812">Transmembrane</keyword>
<sequence>MKVLSQTQIGSLIAITLIVSAAITASSDLFLRLLIGLALGITLTKSAIGFAGSVNRAYRRGSTELIKTLMLMFVSASIMSAALLYSQGNEHFQLWVNPINAGLILGGLMFGFGMTLSSCCASGVMVEMVADVPRALTTLVAFGLGVYIGFPLQASASWITDSWLSSASYTDKGVFLPDWFSWGPLNGYLMAVLVTVVFAYIVVKLAERYQQTRKEQGRYLGVAAEEARQNLVLMQQGASKLSALWSMNFGAVVIAAIFTILMITTGAGWGASTPFGIWFGKLLIMLGVSASDVAQFSHKSVELFQTPVLQHGVSLQNIGILLGTVIAVLWLGKWRNPWVNSYTIKHYALFALGGISMGLGTRFANGCNVGALFTPIANFSLSGWVFFVALIIGCVVGNRFAQKVRMIG</sequence>
<evidence type="ECO:0000256" key="9">
    <source>
        <dbReference type="SAM" id="Phobius"/>
    </source>
</evidence>
<evidence type="ECO:0000256" key="5">
    <source>
        <dbReference type="ARBA" id="ARBA00022692"/>
    </source>
</evidence>
<evidence type="ECO:0000256" key="2">
    <source>
        <dbReference type="ARBA" id="ARBA00022448"/>
    </source>
</evidence>
<evidence type="ECO:0000256" key="7">
    <source>
        <dbReference type="ARBA" id="ARBA00023136"/>
    </source>
</evidence>
<evidence type="ECO:0000256" key="1">
    <source>
        <dbReference type="ARBA" id="ARBA00004429"/>
    </source>
</evidence>
<keyword evidence="4" id="KW-0997">Cell inner membrane</keyword>
<dbReference type="EMBL" id="BSPO01000003">
    <property type="protein sequence ID" value="GLS84588.1"/>
    <property type="molecule type" value="Genomic_DNA"/>
</dbReference>
<feature type="transmembrane region" description="Helical" evidence="9">
    <location>
        <begin position="104"/>
        <end position="126"/>
    </location>
</feature>
<dbReference type="RefSeq" id="WP_095500369.1">
    <property type="nucleotide sequence ID" value="NZ_BSPO01000003.1"/>
</dbReference>
<keyword evidence="7 9" id="KW-0472">Membrane</keyword>
<dbReference type="PANTHER" id="PTHR30574">
    <property type="entry name" value="INNER MEMBRANE PROTEIN YEDE"/>
    <property type="match status" value="1"/>
</dbReference>
<feature type="transmembrane region" description="Helical" evidence="9">
    <location>
        <begin position="138"/>
        <end position="159"/>
    </location>
</feature>
<dbReference type="InterPro" id="IPR007272">
    <property type="entry name" value="Sulf_transp_TsuA/YedE"/>
</dbReference>
<dbReference type="Proteomes" id="UP001157439">
    <property type="component" value="Unassembled WGS sequence"/>
</dbReference>
<feature type="transmembrane region" description="Helical" evidence="9">
    <location>
        <begin position="376"/>
        <end position="396"/>
    </location>
</feature>
<gene>
    <name evidence="10" type="ORF">GCM10007894_25650</name>
</gene>
<dbReference type="AlphaFoldDB" id="A0AA37WXH5"/>
<evidence type="ECO:0000256" key="6">
    <source>
        <dbReference type="ARBA" id="ARBA00022989"/>
    </source>
</evidence>
<keyword evidence="11" id="KW-1185">Reference proteome</keyword>
<feature type="transmembrane region" description="Helical" evidence="9">
    <location>
        <begin position="249"/>
        <end position="271"/>
    </location>
</feature>